<proteinExistence type="predicted"/>
<feature type="region of interest" description="Disordered" evidence="1">
    <location>
        <begin position="52"/>
        <end position="75"/>
    </location>
</feature>
<protein>
    <submittedName>
        <fullName evidence="2">Uncharacterized protein</fullName>
    </submittedName>
</protein>
<dbReference type="Proteomes" id="UP001163046">
    <property type="component" value="Unassembled WGS sequence"/>
</dbReference>
<keyword evidence="3" id="KW-1185">Reference proteome</keyword>
<sequence length="206" mass="24109">MQEVPDAKYFCEILENSPSQEAMCRFCEDFIKLLDYNKKKHKDKIKPRMKNVMRKTKQKQTRRFIDSESDDSQSGDVVHILEDQLRQLQPQSLRHSQVSHILQAESSKKHQADQMRQKQHKSRLKAKGVSTQNVELLPSDPEEEIPTAVARDLRRYEKTQMAAQKEARQEAARNAFDGTWIRATETELKECCERYQASDDQSIRSN</sequence>
<reference evidence="2" key="1">
    <citation type="submission" date="2023-01" db="EMBL/GenBank/DDBJ databases">
        <title>Genome assembly of the deep-sea coral Lophelia pertusa.</title>
        <authorList>
            <person name="Herrera S."/>
            <person name="Cordes E."/>
        </authorList>
    </citation>
    <scope>NUCLEOTIDE SEQUENCE</scope>
    <source>
        <strain evidence="2">USNM1676648</strain>
        <tissue evidence="2">Polyp</tissue>
    </source>
</reference>
<name>A0A9X0A7W0_9CNID</name>
<evidence type="ECO:0000313" key="2">
    <source>
        <dbReference type="EMBL" id="KAJ7394823.1"/>
    </source>
</evidence>
<feature type="compositionally biased region" description="Basic residues" evidence="1">
    <location>
        <begin position="52"/>
        <end position="62"/>
    </location>
</feature>
<feature type="compositionally biased region" description="Basic and acidic residues" evidence="1">
    <location>
        <begin position="106"/>
        <end position="116"/>
    </location>
</feature>
<feature type="compositionally biased region" description="Basic residues" evidence="1">
    <location>
        <begin position="117"/>
        <end position="126"/>
    </location>
</feature>
<feature type="region of interest" description="Disordered" evidence="1">
    <location>
        <begin position="96"/>
        <end position="129"/>
    </location>
</feature>
<accession>A0A9X0A7W0</accession>
<dbReference type="EMBL" id="MU825396">
    <property type="protein sequence ID" value="KAJ7394823.1"/>
    <property type="molecule type" value="Genomic_DNA"/>
</dbReference>
<evidence type="ECO:0000313" key="3">
    <source>
        <dbReference type="Proteomes" id="UP001163046"/>
    </source>
</evidence>
<comment type="caution">
    <text evidence="2">The sequence shown here is derived from an EMBL/GenBank/DDBJ whole genome shotgun (WGS) entry which is preliminary data.</text>
</comment>
<dbReference type="AlphaFoldDB" id="A0A9X0A7W0"/>
<evidence type="ECO:0000256" key="1">
    <source>
        <dbReference type="SAM" id="MobiDB-lite"/>
    </source>
</evidence>
<organism evidence="2 3">
    <name type="scientific">Desmophyllum pertusum</name>
    <dbReference type="NCBI Taxonomy" id="174260"/>
    <lineage>
        <taxon>Eukaryota</taxon>
        <taxon>Metazoa</taxon>
        <taxon>Cnidaria</taxon>
        <taxon>Anthozoa</taxon>
        <taxon>Hexacorallia</taxon>
        <taxon>Scleractinia</taxon>
        <taxon>Caryophylliina</taxon>
        <taxon>Caryophylliidae</taxon>
        <taxon>Desmophyllum</taxon>
    </lineage>
</organism>
<gene>
    <name evidence="2" type="ORF">OS493_000657</name>
</gene>